<evidence type="ECO:0000313" key="6">
    <source>
        <dbReference type="EMBL" id="JAD06587.1"/>
    </source>
</evidence>
<dbReference type="InterPro" id="IPR006076">
    <property type="entry name" value="FAD-dep_OxRdtase"/>
</dbReference>
<accession>A0A0A1X617</accession>
<evidence type="ECO:0000259" key="4">
    <source>
        <dbReference type="Pfam" id="PF01266"/>
    </source>
</evidence>
<feature type="domain" description="FAD dependent oxidoreductase" evidence="4">
    <location>
        <begin position="69"/>
        <end position="440"/>
    </location>
</feature>
<keyword evidence="1" id="KW-0560">Oxidoreductase</keyword>
<dbReference type="PANTHER" id="PTHR13847:SF287">
    <property type="entry name" value="FAD-DEPENDENT OXIDOREDUCTASE DOMAIN-CONTAINING PROTEIN 1"/>
    <property type="match status" value="1"/>
</dbReference>
<dbReference type="EMBL" id="GBXI01009090">
    <property type="protein sequence ID" value="JAD05202.1"/>
    <property type="molecule type" value="Transcribed_RNA"/>
</dbReference>
<protein>
    <recommendedName>
        <fullName evidence="2">FAD-dependent oxidoreductase domain-containing protein 1</fullName>
    </recommendedName>
</protein>
<dbReference type="Pfam" id="PF01266">
    <property type="entry name" value="DAO"/>
    <property type="match status" value="1"/>
</dbReference>
<dbReference type="AlphaFoldDB" id="A0A0A1X617"/>
<evidence type="ECO:0000256" key="2">
    <source>
        <dbReference type="ARBA" id="ARBA00039785"/>
    </source>
</evidence>
<proteinExistence type="predicted"/>
<dbReference type="Gene3D" id="3.30.9.10">
    <property type="entry name" value="D-Amino Acid Oxidase, subunit A, domain 2"/>
    <property type="match status" value="1"/>
</dbReference>
<gene>
    <name evidence="6" type="primary">foxred1_0</name>
    <name evidence="5" type="synonym">foxred1_1</name>
    <name evidence="6" type="ORF">g.37001</name>
    <name evidence="5" type="ORF">g.37006</name>
</gene>
<dbReference type="InterPro" id="IPR036188">
    <property type="entry name" value="FAD/NAD-bd_sf"/>
</dbReference>
<dbReference type="PANTHER" id="PTHR13847">
    <property type="entry name" value="SARCOSINE DEHYDROGENASE-RELATED"/>
    <property type="match status" value="1"/>
</dbReference>
<dbReference type="GO" id="GO:0016491">
    <property type="term" value="F:oxidoreductase activity"/>
    <property type="evidence" value="ECO:0007669"/>
    <property type="project" value="UniProtKB-KW"/>
</dbReference>
<dbReference type="GO" id="GO:0032981">
    <property type="term" value="P:mitochondrial respiratory chain complex I assembly"/>
    <property type="evidence" value="ECO:0007669"/>
    <property type="project" value="TreeGrafter"/>
</dbReference>
<sequence length="471" mass="51840">SYNQLISTIGQSNVSMMSKCAHLISFGIRSGLQTDIPRSLSRAISVDHGRHDFISKRSMSFQSHRKCNVVVIGGGAVGASTAYWLKKRANRDLSVIVLERDPSYKEASTVLSVGGVRQQFSLPENIQMSVFGAEFIQNSKEYFGDVDLCFRPNGYLVLSSEKCAQTLQENSKLQNELGARNELLTPSQLKLKFPWINTDDIALGCYGFENEGWFDPWALLGGFRSQAKEFGAEFLHGEVLGFDISKGSETLNSVTVQAKNNETCVVDFDICVLAAGARSGQIAHQANIGTGTGALSIPLPVEPRKRFVYVFTSQGENAPGPGTPLTIDLDGTYFRRDGMGSNFITGRSPCNEQSEPPVNNLDVDHEYFEADIWPTLAKRCTAFESIKVCGSWAGYYEYNTFDENGIIGPHTYYKNLLIATGFSGHGIQQSPAVGRAISELVLDGNFKSIDLSRLGFDRIASNRRMCESNIY</sequence>
<organism evidence="6">
    <name type="scientific">Zeugodacus cucurbitae</name>
    <name type="common">Melon fruit fly</name>
    <name type="synonym">Bactrocera cucurbitae</name>
    <dbReference type="NCBI Taxonomy" id="28588"/>
    <lineage>
        <taxon>Eukaryota</taxon>
        <taxon>Metazoa</taxon>
        <taxon>Ecdysozoa</taxon>
        <taxon>Arthropoda</taxon>
        <taxon>Hexapoda</taxon>
        <taxon>Insecta</taxon>
        <taxon>Pterygota</taxon>
        <taxon>Neoptera</taxon>
        <taxon>Endopterygota</taxon>
        <taxon>Diptera</taxon>
        <taxon>Brachycera</taxon>
        <taxon>Muscomorpha</taxon>
        <taxon>Tephritoidea</taxon>
        <taxon>Tephritidae</taxon>
        <taxon>Zeugodacus</taxon>
        <taxon>Zeugodacus</taxon>
    </lineage>
</organism>
<dbReference type="SUPFAM" id="SSF51905">
    <property type="entry name" value="FAD/NAD(P)-binding domain"/>
    <property type="match status" value="1"/>
</dbReference>
<evidence type="ECO:0000313" key="5">
    <source>
        <dbReference type="EMBL" id="JAD05202.1"/>
    </source>
</evidence>
<evidence type="ECO:0000256" key="3">
    <source>
        <dbReference type="ARBA" id="ARBA00046185"/>
    </source>
</evidence>
<dbReference type="Gene3D" id="3.50.50.60">
    <property type="entry name" value="FAD/NAD(P)-binding domain"/>
    <property type="match status" value="1"/>
</dbReference>
<dbReference type="GO" id="GO:0005739">
    <property type="term" value="C:mitochondrion"/>
    <property type="evidence" value="ECO:0007669"/>
    <property type="project" value="GOC"/>
</dbReference>
<reference evidence="6" key="2">
    <citation type="journal article" date="2015" name="Gigascience">
        <title>Reconstructing a comprehensive transcriptome assembly of a white-pupal translocated strain of the pest fruit fly Bactrocera cucurbitae.</title>
        <authorList>
            <person name="Sim S.B."/>
            <person name="Calla B."/>
            <person name="Hall B."/>
            <person name="DeRego T."/>
            <person name="Geib S.M."/>
        </authorList>
    </citation>
    <scope>NUCLEOTIDE SEQUENCE</scope>
</reference>
<name>A0A0A1X617_ZEUCU</name>
<dbReference type="EMBL" id="GBXI01007705">
    <property type="protein sequence ID" value="JAD06587.1"/>
    <property type="molecule type" value="Transcribed_RNA"/>
</dbReference>
<comment type="function">
    <text evidence="3">Required for the assembly of the mitochondrial membrane respiratory chain NADH dehydrogenase (Complex I). Involved in mid-late stages of complex I assembly.</text>
</comment>
<feature type="non-terminal residue" evidence="6">
    <location>
        <position position="1"/>
    </location>
</feature>
<evidence type="ECO:0000256" key="1">
    <source>
        <dbReference type="ARBA" id="ARBA00023002"/>
    </source>
</evidence>
<reference evidence="6" key="1">
    <citation type="submission" date="2014-11" db="EMBL/GenBank/DDBJ databases">
        <authorList>
            <person name="Geib S."/>
        </authorList>
    </citation>
    <scope>NUCLEOTIDE SEQUENCE</scope>
</reference>